<reference evidence="2 3" key="1">
    <citation type="submission" date="2020-10" db="EMBL/GenBank/DDBJ databases">
        <authorList>
            <person name="Castelo-Branco R."/>
            <person name="Eusebio N."/>
            <person name="Adriana R."/>
            <person name="Vieira A."/>
            <person name="Brugerolle De Fraissinette N."/>
            <person name="Rezende De Castro R."/>
            <person name="Schneider M.P."/>
            <person name="Vasconcelos V."/>
            <person name="Leao P.N."/>
        </authorList>
    </citation>
    <scope>NUCLEOTIDE SEQUENCE [LARGE SCALE GENOMIC DNA]</scope>
    <source>
        <strain evidence="2 3">LEGE 06123</strain>
    </source>
</reference>
<comment type="caution">
    <text evidence="2">The sequence shown here is derived from an EMBL/GenBank/DDBJ whole genome shotgun (WGS) entry which is preliminary data.</text>
</comment>
<name>A0ABR9UP56_9CHRO</name>
<evidence type="ECO:0000313" key="2">
    <source>
        <dbReference type="EMBL" id="MBE9190059.1"/>
    </source>
</evidence>
<keyword evidence="3" id="KW-1185">Reference proteome</keyword>
<feature type="region of interest" description="Disordered" evidence="1">
    <location>
        <begin position="61"/>
        <end position="89"/>
    </location>
</feature>
<accession>A0ABR9UP56</accession>
<sequence>MEPLQKQVVTLSHKVDTLYQAIEALNGRVSEALSECRLAPTQETQHSLHNIEVRYPSQGYKASKSTMGHKDVLEDSNSLDNQRQSGEKELAPEIQIQRLTAQLTAAYNRIAALEEQLLAQRIH</sequence>
<dbReference type="EMBL" id="JADEWN010000011">
    <property type="protein sequence ID" value="MBE9190059.1"/>
    <property type="molecule type" value="Genomic_DNA"/>
</dbReference>
<feature type="compositionally biased region" description="Polar residues" evidence="1">
    <location>
        <begin position="75"/>
        <end position="84"/>
    </location>
</feature>
<dbReference type="RefSeq" id="WP_099699319.1">
    <property type="nucleotide sequence ID" value="NZ_CAWPMZ010000016.1"/>
</dbReference>
<protein>
    <submittedName>
        <fullName evidence="2">Uncharacterized protein</fullName>
    </submittedName>
</protein>
<evidence type="ECO:0000256" key="1">
    <source>
        <dbReference type="SAM" id="MobiDB-lite"/>
    </source>
</evidence>
<dbReference type="Proteomes" id="UP000651156">
    <property type="component" value="Unassembled WGS sequence"/>
</dbReference>
<proteinExistence type="predicted"/>
<gene>
    <name evidence="2" type="ORF">IQ230_06725</name>
</gene>
<organism evidence="2 3">
    <name type="scientific">Gloeocapsopsis crepidinum LEGE 06123</name>
    <dbReference type="NCBI Taxonomy" id="588587"/>
    <lineage>
        <taxon>Bacteria</taxon>
        <taxon>Bacillati</taxon>
        <taxon>Cyanobacteriota</taxon>
        <taxon>Cyanophyceae</taxon>
        <taxon>Oscillatoriophycideae</taxon>
        <taxon>Chroococcales</taxon>
        <taxon>Chroococcaceae</taxon>
        <taxon>Gloeocapsopsis</taxon>
    </lineage>
</organism>
<evidence type="ECO:0000313" key="3">
    <source>
        <dbReference type="Proteomes" id="UP000651156"/>
    </source>
</evidence>